<reference evidence="2 3" key="1">
    <citation type="submission" date="2020-08" db="EMBL/GenBank/DDBJ databases">
        <title>Genomic Encyclopedia of Type Strains, Phase III (KMG-III): the genomes of soil and plant-associated and newly described type strains.</title>
        <authorList>
            <person name="Whitman W."/>
        </authorList>
    </citation>
    <scope>NUCLEOTIDE SEQUENCE [LARGE SCALE GENOMIC DNA]</scope>
    <source>
        <strain evidence="2 3">CECT 3273</strain>
    </source>
</reference>
<organism evidence="2 3">
    <name type="scientific">Streptomyces griseomycini</name>
    <dbReference type="NCBI Taxonomy" id="66895"/>
    <lineage>
        <taxon>Bacteria</taxon>
        <taxon>Bacillati</taxon>
        <taxon>Actinomycetota</taxon>
        <taxon>Actinomycetes</taxon>
        <taxon>Kitasatosporales</taxon>
        <taxon>Streptomycetaceae</taxon>
        <taxon>Streptomyces</taxon>
    </lineage>
</organism>
<dbReference type="AlphaFoldDB" id="A0A7W7PPJ9"/>
<protein>
    <submittedName>
        <fullName evidence="2">Uncharacterized protein</fullName>
    </submittedName>
</protein>
<evidence type="ECO:0000256" key="1">
    <source>
        <dbReference type="SAM" id="MobiDB-lite"/>
    </source>
</evidence>
<feature type="region of interest" description="Disordered" evidence="1">
    <location>
        <begin position="1"/>
        <end position="110"/>
    </location>
</feature>
<evidence type="ECO:0000313" key="3">
    <source>
        <dbReference type="Proteomes" id="UP000579523"/>
    </source>
</evidence>
<feature type="compositionally biased region" description="Basic and acidic residues" evidence="1">
    <location>
        <begin position="18"/>
        <end position="38"/>
    </location>
</feature>
<sequence length="110" mass="11298">MAVGRGAQRVRPVLTGRQDGDREGLDEPTRRLRERLLDTDAGGVDPDRSGNVPAGAGPDVRPGPGGPVRQPGAGTAAFVPQDTGVGRQALEDPRTGDVGASAVVDGRHTK</sequence>
<evidence type="ECO:0000313" key="2">
    <source>
        <dbReference type="EMBL" id="MBB4898611.1"/>
    </source>
</evidence>
<keyword evidence="3" id="KW-1185">Reference proteome</keyword>
<dbReference type="RefSeq" id="WP_184820557.1">
    <property type="nucleotide sequence ID" value="NZ_BMTK01000006.1"/>
</dbReference>
<name>A0A7W7PPJ9_9ACTN</name>
<accession>A0A7W7PPJ9</accession>
<dbReference type="Proteomes" id="UP000579523">
    <property type="component" value="Unassembled WGS sequence"/>
</dbReference>
<proteinExistence type="predicted"/>
<dbReference type="EMBL" id="JACHJI010000004">
    <property type="protein sequence ID" value="MBB4898611.1"/>
    <property type="molecule type" value="Genomic_DNA"/>
</dbReference>
<feature type="compositionally biased region" description="Low complexity" evidence="1">
    <location>
        <begin position="52"/>
        <end position="74"/>
    </location>
</feature>
<gene>
    <name evidence="2" type="ORF">FHS37_002669</name>
</gene>
<comment type="caution">
    <text evidence="2">The sequence shown here is derived from an EMBL/GenBank/DDBJ whole genome shotgun (WGS) entry which is preliminary data.</text>
</comment>